<dbReference type="Gene3D" id="3.40.50.1360">
    <property type="match status" value="1"/>
</dbReference>
<dbReference type="SUPFAM" id="SSF46785">
    <property type="entry name" value="Winged helix' DNA-binding domain"/>
    <property type="match status" value="1"/>
</dbReference>
<proteinExistence type="predicted"/>
<dbReference type="InterPro" id="IPR036390">
    <property type="entry name" value="WH_DNA-bd_sf"/>
</dbReference>
<dbReference type="Pfam" id="PF09339">
    <property type="entry name" value="HTH_IclR"/>
    <property type="match status" value="1"/>
</dbReference>
<dbReference type="RefSeq" id="WP_280102317.1">
    <property type="nucleotide sequence ID" value="NZ_CP122979.1"/>
</dbReference>
<dbReference type="InterPro" id="IPR014036">
    <property type="entry name" value="DeoR-like_C"/>
</dbReference>
<dbReference type="GO" id="GO:0003677">
    <property type="term" value="F:DNA binding"/>
    <property type="evidence" value="ECO:0007669"/>
    <property type="project" value="UniProtKB-KW"/>
</dbReference>
<name>A0ABY8LUU2_9BACT</name>
<sequence length="254" mass="29150">MSFSKQKEIKEYIKAKKTLKPREIERKFDLTKSTTRRYLVKLEDEGFIKRPFGEVVLNQKGNYIDKLAVEEVKVNVEVKKEIAKTASVFAKDYINVYVDGGSSCFYLLEYLDLSTNVYTNSIYNAMHAIDLGFQNVNIIGGKIKIKSLSTLNTDLRSLENLKFQIAFLGVNGIDEDGNLTTTQVEQGSMKNYIAQHSDLVVVLATKEKFGYGTFYNFTPKNKTVLVVTDYEKKKEFEQLNLIRIKMKEEQNGRN</sequence>
<feature type="domain" description="DeoR-like transcriptional repressor C-terminal sensor" evidence="1">
    <location>
        <begin position="75"/>
        <end position="229"/>
    </location>
</feature>
<evidence type="ECO:0000259" key="1">
    <source>
        <dbReference type="Pfam" id="PF00455"/>
    </source>
</evidence>
<dbReference type="Proteomes" id="UP001179842">
    <property type="component" value="Chromosome"/>
</dbReference>
<evidence type="ECO:0000313" key="4">
    <source>
        <dbReference type="Proteomes" id="UP001179842"/>
    </source>
</evidence>
<accession>A0ABY8LUU2</accession>
<dbReference type="PANTHER" id="PTHR30363">
    <property type="entry name" value="HTH-TYPE TRANSCRIPTIONAL REGULATOR SRLR-RELATED"/>
    <property type="match status" value="1"/>
</dbReference>
<keyword evidence="3" id="KW-0238">DNA-binding</keyword>
<dbReference type="SMART" id="SM01134">
    <property type="entry name" value="DeoRC"/>
    <property type="match status" value="1"/>
</dbReference>
<dbReference type="Pfam" id="PF00455">
    <property type="entry name" value="DeoRC"/>
    <property type="match status" value="1"/>
</dbReference>
<dbReference type="Gene3D" id="1.10.10.10">
    <property type="entry name" value="Winged helix-like DNA-binding domain superfamily/Winged helix DNA-binding domain"/>
    <property type="match status" value="1"/>
</dbReference>
<dbReference type="SUPFAM" id="SSF100950">
    <property type="entry name" value="NagB/RpiA/CoA transferase-like"/>
    <property type="match status" value="1"/>
</dbReference>
<dbReference type="EMBL" id="CP122979">
    <property type="protein sequence ID" value="WGI37014.1"/>
    <property type="molecule type" value="Genomic_DNA"/>
</dbReference>
<gene>
    <name evidence="3" type="ORF">QEG99_01875</name>
</gene>
<dbReference type="PANTHER" id="PTHR30363:SF44">
    <property type="entry name" value="AGA OPERON TRANSCRIPTIONAL REPRESSOR-RELATED"/>
    <property type="match status" value="1"/>
</dbReference>
<feature type="domain" description="HTH iclR-type" evidence="2">
    <location>
        <begin position="17"/>
        <end position="50"/>
    </location>
</feature>
<reference evidence="3" key="1">
    <citation type="submission" date="2023-04" db="EMBL/GenBank/DDBJ databases">
        <title>Completed genome of Mycoplasma lagogenitalium type strain 12MS.</title>
        <authorList>
            <person name="Spergser J."/>
        </authorList>
    </citation>
    <scope>NUCLEOTIDE SEQUENCE</scope>
    <source>
        <strain evidence="3">12MS</strain>
    </source>
</reference>
<dbReference type="InterPro" id="IPR050313">
    <property type="entry name" value="Carb_Metab_HTH_regulators"/>
</dbReference>
<dbReference type="InterPro" id="IPR037171">
    <property type="entry name" value="NagB/RpiA_transferase-like"/>
</dbReference>
<dbReference type="InterPro" id="IPR036388">
    <property type="entry name" value="WH-like_DNA-bd_sf"/>
</dbReference>
<evidence type="ECO:0000313" key="3">
    <source>
        <dbReference type="EMBL" id="WGI37014.1"/>
    </source>
</evidence>
<keyword evidence="4" id="KW-1185">Reference proteome</keyword>
<dbReference type="InterPro" id="IPR005471">
    <property type="entry name" value="Tscrpt_reg_IclR_N"/>
</dbReference>
<evidence type="ECO:0000259" key="2">
    <source>
        <dbReference type="Pfam" id="PF09339"/>
    </source>
</evidence>
<organism evidence="3 4">
    <name type="scientific">Mesomycoplasma lagogenitalium</name>
    <dbReference type="NCBI Taxonomy" id="171286"/>
    <lineage>
        <taxon>Bacteria</taxon>
        <taxon>Bacillati</taxon>
        <taxon>Mycoplasmatota</taxon>
        <taxon>Mycoplasmoidales</taxon>
        <taxon>Metamycoplasmataceae</taxon>
        <taxon>Mesomycoplasma</taxon>
    </lineage>
</organism>
<protein>
    <submittedName>
        <fullName evidence="3">DeoR/GlpR family DNA-binding transcription regulator</fullName>
    </submittedName>
</protein>